<gene>
    <name evidence="2" type="ORF">PF002_g28831</name>
</gene>
<reference evidence="2 3" key="1">
    <citation type="submission" date="2018-08" db="EMBL/GenBank/DDBJ databases">
        <title>Genomic investigation of the strawberry pathogen Phytophthora fragariae indicates pathogenicity is determined by transcriptional variation in three key races.</title>
        <authorList>
            <person name="Adams T.M."/>
            <person name="Armitage A.D."/>
            <person name="Sobczyk M.K."/>
            <person name="Bates H.J."/>
            <person name="Dunwell J.M."/>
            <person name="Nellist C.F."/>
            <person name="Harrison R.J."/>
        </authorList>
    </citation>
    <scope>NUCLEOTIDE SEQUENCE [LARGE SCALE GENOMIC DNA]</scope>
    <source>
        <strain evidence="2 3">BC-1</strain>
    </source>
</reference>
<evidence type="ECO:0000313" key="2">
    <source>
        <dbReference type="EMBL" id="KAE9175289.1"/>
    </source>
</evidence>
<organism evidence="2 3">
    <name type="scientific">Phytophthora fragariae</name>
    <dbReference type="NCBI Taxonomy" id="53985"/>
    <lineage>
        <taxon>Eukaryota</taxon>
        <taxon>Sar</taxon>
        <taxon>Stramenopiles</taxon>
        <taxon>Oomycota</taxon>
        <taxon>Peronosporomycetes</taxon>
        <taxon>Peronosporales</taxon>
        <taxon>Peronosporaceae</taxon>
        <taxon>Phytophthora</taxon>
    </lineage>
</organism>
<proteinExistence type="predicted"/>
<evidence type="ECO:0000313" key="3">
    <source>
        <dbReference type="Proteomes" id="UP000440367"/>
    </source>
</evidence>
<sequence>MMAVALPALLSLSSSSLRWAPLVPCRAAVALALLVAGMLCLQHQSPPEPIQWAQMPPGSHGPLSSPSPSTSPRSPWQTVEPPSLPPPSIPFPLRQIASSPPYQAASLPPHPLVPSLTHLPAPEPPLRGASLASAVPAPCSPPALPGAPPSTSSSGSH</sequence>
<name>A0A6A3VZI4_9STRA</name>
<dbReference type="Proteomes" id="UP000440367">
    <property type="component" value="Unassembled WGS sequence"/>
</dbReference>
<dbReference type="EMBL" id="QXGD01003684">
    <property type="protein sequence ID" value="KAE9175289.1"/>
    <property type="molecule type" value="Genomic_DNA"/>
</dbReference>
<feature type="compositionally biased region" description="Low complexity" evidence="1">
    <location>
        <begin position="56"/>
        <end position="75"/>
    </location>
</feature>
<comment type="caution">
    <text evidence="2">The sequence shown here is derived from an EMBL/GenBank/DDBJ whole genome shotgun (WGS) entry which is preliminary data.</text>
</comment>
<accession>A0A6A3VZI4</accession>
<evidence type="ECO:0000256" key="1">
    <source>
        <dbReference type="SAM" id="MobiDB-lite"/>
    </source>
</evidence>
<feature type="region of interest" description="Disordered" evidence="1">
    <location>
        <begin position="49"/>
        <end position="157"/>
    </location>
</feature>
<dbReference type="AlphaFoldDB" id="A0A6A3VZI4"/>
<protein>
    <submittedName>
        <fullName evidence="2">Uncharacterized protein</fullName>
    </submittedName>
</protein>
<feature type="compositionally biased region" description="Pro residues" evidence="1">
    <location>
        <begin position="138"/>
        <end position="148"/>
    </location>
</feature>